<dbReference type="EMBL" id="KQ989606">
    <property type="protein sequence ID" value="KZV54115.1"/>
    <property type="molecule type" value="Genomic_DNA"/>
</dbReference>
<evidence type="ECO:0000313" key="3">
    <source>
        <dbReference type="Proteomes" id="UP000250235"/>
    </source>
</evidence>
<proteinExistence type="predicted"/>
<reference evidence="2 3" key="1">
    <citation type="journal article" date="2015" name="Proc. Natl. Acad. Sci. U.S.A.">
        <title>The resurrection genome of Boea hygrometrica: A blueprint for survival of dehydration.</title>
        <authorList>
            <person name="Xiao L."/>
            <person name="Yang G."/>
            <person name="Zhang L."/>
            <person name="Yang X."/>
            <person name="Zhao S."/>
            <person name="Ji Z."/>
            <person name="Zhou Q."/>
            <person name="Hu M."/>
            <person name="Wang Y."/>
            <person name="Chen M."/>
            <person name="Xu Y."/>
            <person name="Jin H."/>
            <person name="Xiao X."/>
            <person name="Hu G."/>
            <person name="Bao F."/>
            <person name="Hu Y."/>
            <person name="Wan P."/>
            <person name="Li L."/>
            <person name="Deng X."/>
            <person name="Kuang T."/>
            <person name="Xiang C."/>
            <person name="Zhu J.K."/>
            <person name="Oliver M.J."/>
            <person name="He Y."/>
        </authorList>
    </citation>
    <scope>NUCLEOTIDE SEQUENCE [LARGE SCALE GENOMIC DNA]</scope>
    <source>
        <strain evidence="3">cv. XS01</strain>
    </source>
</reference>
<accession>A0A2Z7D3X6</accession>
<sequence length="701" mass="77287">MRCMRLSRKSSIKTNLNLKIYNSYYQELGSSSTSKQSTKVATRLKISRKSLPKSQNQLKNYRVPLDREFEQLRDPLQGCSTASTRYQSKEQVSGIPAPRKSLKSSAENGGNLRNICSVDVNSRNLLAKPVIAHNKIHTQQPDDVFSKETSQNDIVPTNSNDVAELHQLVEQLSCFIRSESTVQGEHHGFSDLVKPQIIYLSGVVLFDTLSEIASSFITNALQVNFDSVLGIQNIEGMVQMFRALEATGLRDFLGCPSNVSISEDRFAGVFNLPTDGLTDLSKVPNDLVLPARTLFSKTSVPVQFSCKKRLMKYEFCLLNNILAKSITVKAGSFDAVNHKRFLMMTVIHFGIKVNWSITVKAGSFDANNQKSQGFCGSNLCSFERQPCGHLGRGEDLPSIEIISAKTMNTYIATNKTIDARGESDEPDVAKVAIVKKKSVSKKKSASIADKDADDVHMKVVAEKAVLKKRPAAVFEATVVKKKRTTSGKALSILMLRSEKAPKRKLRMTAGSDDEIVEEEPAVENIPGDAMLPSVLAAEPTKIKFGLGIQIPGVHEVEQYKANLPQIPATENGKEPLVVDTIQGHPARENFSLICADIDFLIQLREQVIEAVAAFFNSFSVRILPALGSLEAIAAKEEKVLTWGETDLVQTALLQLVMDLTQLVELQEVVRVSQLRITYLYVSVQLARGMPGDFSLYSVDGV</sequence>
<dbReference type="Proteomes" id="UP000250235">
    <property type="component" value="Unassembled WGS sequence"/>
</dbReference>
<feature type="compositionally biased region" description="Polar residues" evidence="1">
    <location>
        <begin position="82"/>
        <end position="91"/>
    </location>
</feature>
<name>A0A2Z7D3X6_9LAMI</name>
<evidence type="ECO:0000256" key="1">
    <source>
        <dbReference type="SAM" id="MobiDB-lite"/>
    </source>
</evidence>
<evidence type="ECO:0000313" key="2">
    <source>
        <dbReference type="EMBL" id="KZV54115.1"/>
    </source>
</evidence>
<dbReference type="AlphaFoldDB" id="A0A2Z7D3X6"/>
<keyword evidence="3" id="KW-1185">Reference proteome</keyword>
<gene>
    <name evidence="2" type="ORF">F511_16955</name>
</gene>
<feature type="region of interest" description="Disordered" evidence="1">
    <location>
        <begin position="82"/>
        <end position="108"/>
    </location>
</feature>
<protein>
    <submittedName>
        <fullName evidence="2">Uncharacterized protein</fullName>
    </submittedName>
</protein>
<organism evidence="2 3">
    <name type="scientific">Dorcoceras hygrometricum</name>
    <dbReference type="NCBI Taxonomy" id="472368"/>
    <lineage>
        <taxon>Eukaryota</taxon>
        <taxon>Viridiplantae</taxon>
        <taxon>Streptophyta</taxon>
        <taxon>Embryophyta</taxon>
        <taxon>Tracheophyta</taxon>
        <taxon>Spermatophyta</taxon>
        <taxon>Magnoliopsida</taxon>
        <taxon>eudicotyledons</taxon>
        <taxon>Gunneridae</taxon>
        <taxon>Pentapetalae</taxon>
        <taxon>asterids</taxon>
        <taxon>lamiids</taxon>
        <taxon>Lamiales</taxon>
        <taxon>Gesneriaceae</taxon>
        <taxon>Didymocarpoideae</taxon>
        <taxon>Trichosporeae</taxon>
        <taxon>Loxocarpinae</taxon>
        <taxon>Dorcoceras</taxon>
    </lineage>
</organism>